<dbReference type="RefSeq" id="WP_070251694.1">
    <property type="nucleotide sequence ID" value="NZ_LROM01000147.1"/>
</dbReference>
<dbReference type="InterPro" id="IPR029058">
    <property type="entry name" value="AB_hydrolase_fold"/>
</dbReference>
<feature type="region of interest" description="Disordered" evidence="1">
    <location>
        <begin position="271"/>
        <end position="295"/>
    </location>
</feature>
<dbReference type="SUPFAM" id="SSF53474">
    <property type="entry name" value="alpha/beta-Hydrolases"/>
    <property type="match status" value="1"/>
</dbReference>
<evidence type="ECO:0000313" key="4">
    <source>
        <dbReference type="EMBL" id="OEZ92554.1"/>
    </source>
</evidence>
<keyword evidence="2" id="KW-0812">Transmembrane</keyword>
<gene>
    <name evidence="4" type="primary">dhaA_3</name>
    <name evidence="4" type="ORF">DUPY_48110</name>
</gene>
<dbReference type="GO" id="GO:0018786">
    <property type="term" value="F:haloalkane dehalogenase activity"/>
    <property type="evidence" value="ECO:0007669"/>
    <property type="project" value="UniProtKB-EC"/>
</dbReference>
<evidence type="ECO:0000313" key="5">
    <source>
        <dbReference type="Proteomes" id="UP000175989"/>
    </source>
</evidence>
<keyword evidence="2" id="KW-0472">Membrane</keyword>
<dbReference type="PANTHER" id="PTHR43798">
    <property type="entry name" value="MONOACYLGLYCEROL LIPASE"/>
    <property type="match status" value="1"/>
</dbReference>
<feature type="domain" description="AB hydrolase-1" evidence="3">
    <location>
        <begin position="25"/>
        <end position="258"/>
    </location>
</feature>
<dbReference type="OrthoDB" id="2987348at2"/>
<organism evidence="4 5">
    <name type="scientific">Duganella phyllosphaerae</name>
    <dbReference type="NCBI Taxonomy" id="762836"/>
    <lineage>
        <taxon>Bacteria</taxon>
        <taxon>Pseudomonadati</taxon>
        <taxon>Pseudomonadota</taxon>
        <taxon>Betaproteobacteria</taxon>
        <taxon>Burkholderiales</taxon>
        <taxon>Oxalobacteraceae</taxon>
        <taxon>Telluria group</taxon>
        <taxon>Duganella</taxon>
    </lineage>
</organism>
<keyword evidence="5" id="KW-1185">Reference proteome</keyword>
<keyword evidence="2" id="KW-1133">Transmembrane helix</keyword>
<sequence length="295" mass="33247">MQQLVVDGIDIYIDGPEEDEHAETIVMVHGWPDTYRLWESQVAALRHRYRCVRFTLPGFDNTKQRRSYTLDATMRILLHIVNSVSRKQPVILMAHDWGCVFGYEFYMRNRALVSRIVGVDIGDANSETTLRSRSMGQRMMLNGYQNVLALGWAIGGVIGNVVTRAMASIMKVPSPRAHIYSGMNYPYYILTAGNIGSYRALVPFKPRVPMLFIYGIRKPFMFHSGPWTEMLAARKGCKVVAFDTGHWPMVSQPERFNQVVLDWLDGVAEAAPKEEGEGEVVVTEEQAAPDDNGAA</sequence>
<reference evidence="5" key="1">
    <citation type="journal article" date="2016" name="Front. Microbiol.">
        <title>Molecular Keys to the Janthinobacterium and Duganella spp. Interaction with the Plant Pathogen Fusarium graminearum.</title>
        <authorList>
            <person name="Haack F.S."/>
            <person name="Poehlein A."/>
            <person name="Kroger C."/>
            <person name="Voigt C.A."/>
            <person name="Piepenbring M."/>
            <person name="Bode H.B."/>
            <person name="Daniel R."/>
            <person name="Schafer W."/>
            <person name="Streit W.R."/>
        </authorList>
    </citation>
    <scope>NUCLEOTIDE SEQUENCE [LARGE SCALE GENOMIC DNA]</scope>
    <source>
        <strain evidence="5">T54</strain>
    </source>
</reference>
<accession>A0A1E7W8G0</accession>
<evidence type="ECO:0000259" key="3">
    <source>
        <dbReference type="Pfam" id="PF12697"/>
    </source>
</evidence>
<dbReference type="InterPro" id="IPR050266">
    <property type="entry name" value="AB_hydrolase_sf"/>
</dbReference>
<dbReference type="InterPro" id="IPR000073">
    <property type="entry name" value="AB_hydrolase_1"/>
</dbReference>
<name>A0A1E7W8G0_9BURK</name>
<comment type="caution">
    <text evidence="4">The sequence shown here is derived from an EMBL/GenBank/DDBJ whole genome shotgun (WGS) entry which is preliminary data.</text>
</comment>
<dbReference type="Gene3D" id="3.40.50.1820">
    <property type="entry name" value="alpha/beta hydrolase"/>
    <property type="match status" value="1"/>
</dbReference>
<proteinExistence type="predicted"/>
<feature type="transmembrane region" description="Helical" evidence="2">
    <location>
        <begin position="143"/>
        <end position="165"/>
    </location>
</feature>
<dbReference type="PRINTS" id="PR00412">
    <property type="entry name" value="EPOXHYDRLASE"/>
</dbReference>
<dbReference type="EMBL" id="LROM01000147">
    <property type="protein sequence ID" value="OEZ92554.1"/>
    <property type="molecule type" value="Genomic_DNA"/>
</dbReference>
<protein>
    <submittedName>
        <fullName evidence="4">Haloalkane dehalogenase</fullName>
        <ecNumber evidence="4">3.8.1.5</ecNumber>
    </submittedName>
</protein>
<dbReference type="InterPro" id="IPR000639">
    <property type="entry name" value="Epox_hydrolase-like"/>
</dbReference>
<evidence type="ECO:0000256" key="1">
    <source>
        <dbReference type="SAM" id="MobiDB-lite"/>
    </source>
</evidence>
<keyword evidence="4" id="KW-0378">Hydrolase</keyword>
<dbReference type="Proteomes" id="UP000175989">
    <property type="component" value="Unassembled WGS sequence"/>
</dbReference>
<dbReference type="EC" id="3.8.1.5" evidence="4"/>
<dbReference type="AlphaFoldDB" id="A0A1E7W8G0"/>
<dbReference type="Pfam" id="PF12697">
    <property type="entry name" value="Abhydrolase_6"/>
    <property type="match status" value="1"/>
</dbReference>
<evidence type="ECO:0000256" key="2">
    <source>
        <dbReference type="SAM" id="Phobius"/>
    </source>
</evidence>
<dbReference type="PATRIC" id="fig|762836.4.peg.4952"/>